<evidence type="ECO:0000256" key="1">
    <source>
        <dbReference type="ARBA" id="ARBA00001933"/>
    </source>
</evidence>
<dbReference type="InterPro" id="IPR004838">
    <property type="entry name" value="NHTrfase_class1_PyrdxlP-BS"/>
</dbReference>
<evidence type="ECO:0000259" key="5">
    <source>
        <dbReference type="Pfam" id="PF00155"/>
    </source>
</evidence>
<protein>
    <recommendedName>
        <fullName evidence="4">Aminotransferase</fullName>
        <ecNumber evidence="4">2.6.1.-</ecNumber>
    </recommendedName>
</protein>
<dbReference type="Gene3D" id="3.40.640.10">
    <property type="entry name" value="Type I PLP-dependent aspartate aminotransferase-like (Major domain)"/>
    <property type="match status" value="1"/>
</dbReference>
<evidence type="ECO:0000313" key="6">
    <source>
        <dbReference type="EMBL" id="MCD4838999.1"/>
    </source>
</evidence>
<dbReference type="Proteomes" id="UP001162836">
    <property type="component" value="Unassembled WGS sequence"/>
</dbReference>
<accession>A0ABS8QIA6</accession>
<comment type="similarity">
    <text evidence="4">Belongs to the class-I pyridoxal-phosphate-dependent aminotransferase family.</text>
</comment>
<keyword evidence="3 4" id="KW-0808">Transferase</keyword>
<gene>
    <name evidence="6" type="ORF">LRS37_08950</name>
</gene>
<evidence type="ECO:0000256" key="3">
    <source>
        <dbReference type="ARBA" id="ARBA00022679"/>
    </source>
</evidence>
<dbReference type="InterPro" id="IPR015422">
    <property type="entry name" value="PyrdxlP-dep_Trfase_small"/>
</dbReference>
<dbReference type="PROSITE" id="PS00105">
    <property type="entry name" value="AA_TRANSFER_CLASS_1"/>
    <property type="match status" value="1"/>
</dbReference>
<dbReference type="Gene3D" id="3.90.1150.10">
    <property type="entry name" value="Aspartate Aminotransferase, domain 1"/>
    <property type="match status" value="1"/>
</dbReference>
<dbReference type="SUPFAM" id="SSF53383">
    <property type="entry name" value="PLP-dependent transferases"/>
    <property type="match status" value="1"/>
</dbReference>
<keyword evidence="2 4" id="KW-0032">Aminotransferase</keyword>
<dbReference type="InterPro" id="IPR015424">
    <property type="entry name" value="PyrdxlP-dep_Trfase"/>
</dbReference>
<dbReference type="GO" id="GO:0010285">
    <property type="term" value="F:L,L-diaminopimelate aminotransferase activity"/>
    <property type="evidence" value="ECO:0007669"/>
    <property type="project" value="UniProtKB-EC"/>
</dbReference>
<comment type="caution">
    <text evidence="6">The sequence shown here is derived from an EMBL/GenBank/DDBJ whole genome shotgun (WGS) entry which is preliminary data.</text>
</comment>
<dbReference type="InterPro" id="IPR050881">
    <property type="entry name" value="LL-DAP_aminotransferase"/>
</dbReference>
<dbReference type="PANTHER" id="PTHR42832">
    <property type="entry name" value="AMINO ACID AMINOTRANSFERASE"/>
    <property type="match status" value="1"/>
</dbReference>
<sequence>MIFTASEKLQKLSSSIFQEVANRKQEAINKGKDVIDLSVGSPDFPPPPFIIETLLAYTKDPSNYGYTLKGIPEFYDAVTYFYKQRYSVHLDAKKEVLQLMGSQDGLAHLATAMINPGDYVLVPDPGYPIYEGSVTIAGGIIYPMPLRAENRFLPKLEEIPEEIIEKTKMMILSYPGNPVTAIADESFFEEVVAFAKRHQILVVHDFAYSELVYDGHPQISFLSIPGAKEVGIEFNSLSKTFNMAGCRIGYAVGNEHVISILASFKSHIDYGVFYPIQKAASKALTSDFDYLKGQVKEYERRRDVLVEGLRKSGWEVEKSPATMFVWAKIPQGWTSRQFAFELIDRAGVAVVPGDAFGKQGEGYVRIALVQPTKTLQEAAERIQAFLAECSIHTQ</sequence>
<name>A0ABS8QIA6_9BACI</name>
<dbReference type="InterPro" id="IPR004839">
    <property type="entry name" value="Aminotransferase_I/II_large"/>
</dbReference>
<organism evidence="6 7">
    <name type="scientific">Neobacillus sedimentimangrovi</name>
    <dbReference type="NCBI Taxonomy" id="2699460"/>
    <lineage>
        <taxon>Bacteria</taxon>
        <taxon>Bacillati</taxon>
        <taxon>Bacillota</taxon>
        <taxon>Bacilli</taxon>
        <taxon>Bacillales</taxon>
        <taxon>Bacillaceae</taxon>
        <taxon>Neobacillus</taxon>
    </lineage>
</organism>
<dbReference type="InterPro" id="IPR015421">
    <property type="entry name" value="PyrdxlP-dep_Trfase_major"/>
</dbReference>
<dbReference type="NCBIfam" id="NF005815">
    <property type="entry name" value="PRK07681.1"/>
    <property type="match status" value="1"/>
</dbReference>
<evidence type="ECO:0000256" key="4">
    <source>
        <dbReference type="RuleBase" id="RU000481"/>
    </source>
</evidence>
<proteinExistence type="inferred from homology"/>
<dbReference type="EC" id="2.6.1.-" evidence="4"/>
<reference evidence="6 7" key="1">
    <citation type="journal article" date="2023" name="Antonie Van Leeuwenhoek">
        <title>Unveiling the genomic potential of a novel thermostable glycoside hydrolases producing Neobacillus sedimentimangrovi UE25.</title>
        <authorList>
            <person name="Ejaz U."/>
            <person name="Saleem F."/>
            <person name="Rashid R."/>
            <person name="Hasan K.A."/>
            <person name="Syed M.N."/>
            <person name="Sohail M."/>
        </authorList>
    </citation>
    <scope>NUCLEOTIDE SEQUENCE [LARGE SCALE GENOMIC DNA]</scope>
    <source>
        <strain evidence="6 7">UE25</strain>
    </source>
</reference>
<evidence type="ECO:0000313" key="7">
    <source>
        <dbReference type="Proteomes" id="UP001162836"/>
    </source>
</evidence>
<feature type="domain" description="Aminotransferase class I/classII large" evidence="5">
    <location>
        <begin position="32"/>
        <end position="382"/>
    </location>
</feature>
<dbReference type="EMBL" id="JAJODE010000021">
    <property type="protein sequence ID" value="MCD4838999.1"/>
    <property type="molecule type" value="Genomic_DNA"/>
</dbReference>
<comment type="cofactor">
    <cofactor evidence="1 4">
        <name>pyridoxal 5'-phosphate</name>
        <dbReference type="ChEBI" id="CHEBI:597326"/>
    </cofactor>
</comment>
<evidence type="ECO:0000256" key="2">
    <source>
        <dbReference type="ARBA" id="ARBA00022576"/>
    </source>
</evidence>
<dbReference type="Pfam" id="PF00155">
    <property type="entry name" value="Aminotran_1_2"/>
    <property type="match status" value="1"/>
</dbReference>
<dbReference type="CDD" id="cd00609">
    <property type="entry name" value="AAT_like"/>
    <property type="match status" value="1"/>
</dbReference>
<keyword evidence="7" id="KW-1185">Reference proteome</keyword>
<dbReference type="RefSeq" id="WP_231314802.1">
    <property type="nucleotide sequence ID" value="NZ_JAJODE010000021.1"/>
</dbReference>
<dbReference type="PANTHER" id="PTHR42832:SF3">
    <property type="entry name" value="L-GLUTAMINE--4-(METHYLSULFANYL)-2-OXOBUTANOATE AMINOTRANSFERASE"/>
    <property type="match status" value="1"/>
</dbReference>